<name>A0ABV3TGP8_9RHOB</name>
<comment type="caution">
    <text evidence="1">The sequence shown here is derived from an EMBL/GenBank/DDBJ whole genome shotgun (WGS) entry which is preliminary data.</text>
</comment>
<dbReference type="RefSeq" id="WP_368390985.1">
    <property type="nucleotide sequence ID" value="NZ_JBFRYC010000002.1"/>
</dbReference>
<reference evidence="1 2" key="1">
    <citation type="journal article" date="2011" name="Int. J. Syst. Evol. Microbiol.">
        <title>Zhongshania antarctica gen. nov., sp. nov. and Zhongshania guokunii sp. nov., gammaproteobacteria respectively isolated from coastal attached (fast) ice and surface seawater of the Antarctic.</title>
        <authorList>
            <person name="Li H.J."/>
            <person name="Zhang X.Y."/>
            <person name="Chen C.X."/>
            <person name="Zhang Y.J."/>
            <person name="Gao Z.M."/>
            <person name="Yu Y."/>
            <person name="Chen X.L."/>
            <person name="Chen B."/>
            <person name="Zhang Y.Z."/>
        </authorList>
    </citation>
    <scope>NUCLEOTIDE SEQUENCE [LARGE SCALE GENOMIC DNA]</scope>
    <source>
        <strain evidence="1 2">15-R06ZXC-3</strain>
    </source>
</reference>
<evidence type="ECO:0008006" key="3">
    <source>
        <dbReference type="Google" id="ProtNLM"/>
    </source>
</evidence>
<gene>
    <name evidence="1" type="ORF">AB4874_03720</name>
</gene>
<keyword evidence="2" id="KW-1185">Reference proteome</keyword>
<organism evidence="1 2">
    <name type="scientific">Thioclava arctica</name>
    <dbReference type="NCBI Taxonomy" id="3238301"/>
    <lineage>
        <taxon>Bacteria</taxon>
        <taxon>Pseudomonadati</taxon>
        <taxon>Pseudomonadota</taxon>
        <taxon>Alphaproteobacteria</taxon>
        <taxon>Rhodobacterales</taxon>
        <taxon>Paracoccaceae</taxon>
        <taxon>Thioclava</taxon>
    </lineage>
</organism>
<dbReference type="Proteomes" id="UP001557465">
    <property type="component" value="Unassembled WGS sequence"/>
</dbReference>
<evidence type="ECO:0000313" key="1">
    <source>
        <dbReference type="EMBL" id="MEX1660758.1"/>
    </source>
</evidence>
<proteinExistence type="predicted"/>
<protein>
    <recommendedName>
        <fullName evidence="3">Sulfotransferase domain-containing protein</fullName>
    </recommendedName>
</protein>
<dbReference type="InterPro" id="IPR027417">
    <property type="entry name" value="P-loop_NTPase"/>
</dbReference>
<dbReference type="SUPFAM" id="SSF52540">
    <property type="entry name" value="P-loop containing nucleoside triphosphate hydrolases"/>
    <property type="match status" value="1"/>
</dbReference>
<accession>A0ABV3TGP8</accession>
<evidence type="ECO:0000313" key="2">
    <source>
        <dbReference type="Proteomes" id="UP001557465"/>
    </source>
</evidence>
<dbReference type="EMBL" id="JBFRYC010000002">
    <property type="protein sequence ID" value="MEX1660758.1"/>
    <property type="molecule type" value="Genomic_DNA"/>
</dbReference>
<sequence length="248" mass="29151">MLFSDPPDAPLTTFKIYGERCSGTNFVETLITSNFPKFRRGRRYNWEKHNFVNPPYALDGTLAVVVVRDVFDWLKSLHRSPHQVGYWYRDVDFSGFLRHQWSGVINGALLPNQQNLPVRFQELMYERHPVTGAPIENVVELRNLKLASQLKVRNLYRNWMFVRFEEARANPEAIVDQIAKHFRRRKARMFRPVDKDVSNFSLPGDVEGKGRLRGYAELMPEDRQFVLDRLNMENERLIGYRYALDDAA</sequence>